<sequence>MLTLLSKYYLFSILAILYYYVQCHILSNKKTRTKAGLLFRMI</sequence>
<keyword evidence="3" id="KW-1185">Reference proteome</keyword>
<accession>A0ABP2E8I5</accession>
<name>A0ABP2E8I5_YERBE</name>
<feature type="transmembrane region" description="Helical" evidence="1">
    <location>
        <begin position="6"/>
        <end position="26"/>
    </location>
</feature>
<gene>
    <name evidence="2" type="ORF">yberc0001_1030</name>
</gene>
<dbReference type="Proteomes" id="UP000010319">
    <property type="component" value="Unassembled WGS sequence"/>
</dbReference>
<dbReference type="EMBL" id="AALC02000004">
    <property type="protein sequence ID" value="EEQ08138.1"/>
    <property type="molecule type" value="Genomic_DNA"/>
</dbReference>
<evidence type="ECO:0000313" key="3">
    <source>
        <dbReference type="Proteomes" id="UP000010319"/>
    </source>
</evidence>
<organism evidence="2 3">
    <name type="scientific">Yersinia bercovieri ATCC 43970</name>
    <dbReference type="NCBI Taxonomy" id="349968"/>
    <lineage>
        <taxon>Bacteria</taxon>
        <taxon>Pseudomonadati</taxon>
        <taxon>Pseudomonadota</taxon>
        <taxon>Gammaproteobacteria</taxon>
        <taxon>Enterobacterales</taxon>
        <taxon>Yersiniaceae</taxon>
        <taxon>Yersinia</taxon>
    </lineage>
</organism>
<keyword evidence="1" id="KW-0472">Membrane</keyword>
<comment type="caution">
    <text evidence="2">The sequence shown here is derived from an EMBL/GenBank/DDBJ whole genome shotgun (WGS) entry which is preliminary data.</text>
</comment>
<keyword evidence="1" id="KW-1133">Transmembrane helix</keyword>
<reference evidence="2" key="1">
    <citation type="submission" date="2008-12" db="EMBL/GenBank/DDBJ databases">
        <title>Annotation of the Yersinia bercovieri ATCC 43970 genome.</title>
        <authorList>
            <person name="Read T.D."/>
            <person name="Akmal A."/>
            <person name="Bishop-Lilly K."/>
            <person name="Chen P.E."/>
            <person name="Cook C."/>
            <person name="Kiley M.P."/>
            <person name="Lentz S."/>
            <person name="Mateczun A."/>
            <person name="Nagarajan N."/>
            <person name="Nolan N."/>
            <person name="Osborne B.I."/>
            <person name="Pop M."/>
            <person name="Sozhamannan S."/>
            <person name="Stewart A.C."/>
            <person name="Sulakvelidze A."/>
            <person name="Thomason B."/>
            <person name="Willner K."/>
            <person name="Zwick M.E."/>
        </authorList>
    </citation>
    <scope>NUCLEOTIDE SEQUENCE [LARGE SCALE GENOMIC DNA]</scope>
    <source>
        <strain evidence="2">ATCC 43970</strain>
    </source>
</reference>
<evidence type="ECO:0000256" key="1">
    <source>
        <dbReference type="SAM" id="Phobius"/>
    </source>
</evidence>
<keyword evidence="1" id="KW-0812">Transmembrane</keyword>
<protein>
    <submittedName>
        <fullName evidence="2">Uncharacterized protein</fullName>
    </submittedName>
</protein>
<proteinExistence type="predicted"/>
<evidence type="ECO:0000313" key="2">
    <source>
        <dbReference type="EMBL" id="EEQ08138.1"/>
    </source>
</evidence>